<dbReference type="RefSeq" id="WP_013018926.1">
    <property type="nucleotide sequence ID" value="NC_013947.1"/>
</dbReference>
<dbReference type="PANTHER" id="PTHR30146">
    <property type="entry name" value="LACI-RELATED TRANSCRIPTIONAL REPRESSOR"/>
    <property type="match status" value="1"/>
</dbReference>
<evidence type="ECO:0000256" key="3">
    <source>
        <dbReference type="ARBA" id="ARBA00023163"/>
    </source>
</evidence>
<dbReference type="PROSITE" id="PS50932">
    <property type="entry name" value="HTH_LACI_2"/>
    <property type="match status" value="1"/>
</dbReference>
<proteinExistence type="predicted"/>
<protein>
    <submittedName>
        <fullName evidence="5">Transcriptional regulator, LacI family</fullName>
    </submittedName>
</protein>
<dbReference type="PROSITE" id="PS00356">
    <property type="entry name" value="HTH_LACI_1"/>
    <property type="match status" value="1"/>
</dbReference>
<dbReference type="SMART" id="SM00354">
    <property type="entry name" value="HTH_LACI"/>
    <property type="match status" value="1"/>
</dbReference>
<organism evidence="5 6">
    <name type="scientific">Stackebrandtia nassauensis (strain DSM 44728 / CIP 108903 / NRRL B-16338 / NBRC 102104 / LLR-40K-21)</name>
    <dbReference type="NCBI Taxonomy" id="446470"/>
    <lineage>
        <taxon>Bacteria</taxon>
        <taxon>Bacillati</taxon>
        <taxon>Actinomycetota</taxon>
        <taxon>Actinomycetes</taxon>
        <taxon>Glycomycetales</taxon>
        <taxon>Glycomycetaceae</taxon>
        <taxon>Stackebrandtia</taxon>
    </lineage>
</organism>
<evidence type="ECO:0000256" key="1">
    <source>
        <dbReference type="ARBA" id="ARBA00023015"/>
    </source>
</evidence>
<dbReference type="EMBL" id="CP001778">
    <property type="protein sequence ID" value="ADD43355.1"/>
    <property type="molecule type" value="Genomic_DNA"/>
</dbReference>
<dbReference type="InterPro" id="IPR046335">
    <property type="entry name" value="LacI/GalR-like_sensor"/>
</dbReference>
<dbReference type="SUPFAM" id="SSF47413">
    <property type="entry name" value="lambda repressor-like DNA-binding domains"/>
    <property type="match status" value="1"/>
</dbReference>
<dbReference type="Pfam" id="PF13377">
    <property type="entry name" value="Peripla_BP_3"/>
    <property type="match status" value="1"/>
</dbReference>
<keyword evidence="1" id="KW-0805">Transcription regulation</keyword>
<dbReference type="Gene3D" id="1.10.260.40">
    <property type="entry name" value="lambda repressor-like DNA-binding domains"/>
    <property type="match status" value="1"/>
</dbReference>
<dbReference type="KEGG" id="sna:Snas_3698"/>
<name>D3PXM5_STANL</name>
<reference evidence="5 6" key="1">
    <citation type="journal article" date="2009" name="Stand. Genomic Sci.">
        <title>Complete genome sequence of Stackebrandtia nassauensis type strain (LLR-40K-21).</title>
        <authorList>
            <person name="Munk C."/>
            <person name="Lapidus A."/>
            <person name="Copeland A."/>
            <person name="Jando M."/>
            <person name="Mayilraj S."/>
            <person name="Glavina Del Rio T."/>
            <person name="Nolan M."/>
            <person name="Chen F."/>
            <person name="Lucas S."/>
            <person name="Tice H."/>
            <person name="Cheng J.F."/>
            <person name="Han C."/>
            <person name="Detter J.C."/>
            <person name="Bruce D."/>
            <person name="Goodwin L."/>
            <person name="Chain P."/>
            <person name="Pitluck S."/>
            <person name="Goker M."/>
            <person name="Ovchinikova G."/>
            <person name="Pati A."/>
            <person name="Ivanova N."/>
            <person name="Mavromatis K."/>
            <person name="Chen A."/>
            <person name="Palaniappan K."/>
            <person name="Land M."/>
            <person name="Hauser L."/>
            <person name="Chang Y.J."/>
            <person name="Jeffries C.D."/>
            <person name="Bristow J."/>
            <person name="Eisen J.A."/>
            <person name="Markowitz V."/>
            <person name="Hugenholtz P."/>
            <person name="Kyrpides N.C."/>
            <person name="Klenk H.P."/>
        </authorList>
    </citation>
    <scope>NUCLEOTIDE SEQUENCE [LARGE SCALE GENOMIC DNA]</scope>
    <source>
        <strain evidence="6">DSM 44728 / CIP 108903 / NRRL B-16338 / NBRC 102104 / LLR-40K-21</strain>
    </source>
</reference>
<evidence type="ECO:0000313" key="6">
    <source>
        <dbReference type="Proteomes" id="UP000000844"/>
    </source>
</evidence>
<accession>D3PXM5</accession>
<dbReference type="InterPro" id="IPR010982">
    <property type="entry name" value="Lambda_DNA-bd_dom_sf"/>
</dbReference>
<dbReference type="HOGENOM" id="CLU_037628_6_1_11"/>
<dbReference type="SUPFAM" id="SSF53822">
    <property type="entry name" value="Periplasmic binding protein-like I"/>
    <property type="match status" value="1"/>
</dbReference>
<evidence type="ECO:0000313" key="5">
    <source>
        <dbReference type="EMBL" id="ADD43355.1"/>
    </source>
</evidence>
<dbReference type="GO" id="GO:0000976">
    <property type="term" value="F:transcription cis-regulatory region binding"/>
    <property type="evidence" value="ECO:0007669"/>
    <property type="project" value="TreeGrafter"/>
</dbReference>
<dbReference type="OrthoDB" id="37081at2"/>
<dbReference type="CDD" id="cd01392">
    <property type="entry name" value="HTH_LacI"/>
    <property type="match status" value="1"/>
</dbReference>
<dbReference type="STRING" id="446470.Snas_3698"/>
<dbReference type="Proteomes" id="UP000000844">
    <property type="component" value="Chromosome"/>
</dbReference>
<keyword evidence="2" id="KW-0238">DNA-binding</keyword>
<dbReference type="eggNOG" id="COG1609">
    <property type="taxonomic scope" value="Bacteria"/>
</dbReference>
<dbReference type="AlphaFoldDB" id="D3PXM5"/>
<gene>
    <name evidence="5" type="ordered locus">Snas_3698</name>
</gene>
<dbReference type="InterPro" id="IPR028082">
    <property type="entry name" value="Peripla_BP_I"/>
</dbReference>
<evidence type="ECO:0000256" key="2">
    <source>
        <dbReference type="ARBA" id="ARBA00023125"/>
    </source>
</evidence>
<keyword evidence="6" id="KW-1185">Reference proteome</keyword>
<evidence type="ECO:0000259" key="4">
    <source>
        <dbReference type="PROSITE" id="PS50932"/>
    </source>
</evidence>
<dbReference type="Pfam" id="PF00356">
    <property type="entry name" value="LacI"/>
    <property type="match status" value="1"/>
</dbReference>
<dbReference type="Gene3D" id="3.40.50.2300">
    <property type="match status" value="2"/>
</dbReference>
<sequence length="337" mass="35792">MGVVSVKDVAALAGVSAGTVSNVLNNPERVSAATIDRVQRAVDQLGYVRNGAARQLRAGHSRSIGLIVLDVGNPFFGELIRGAEDKAVEAGLTVLVSDSREHPDREKTQVELFEEQRVRGVLLSPVVEAWPAVERLRSRGIPVVLVDRALSDTSVSSVSVNDVAGGELAVAHLIEQGRRHIAFVGGPMNIRQVTDRLEGARKAVSEHSGVAFEVIETRELTVPAGLDAAARLATREAADRPDAVFAANDLLAFGVLQGLIVNGGLRVPDDLMLVGYDDIDFAQAAIVPLTSIRQPARRIGETGIELLLAEAEGSGDFTPRQVVYQPALVKRASTASP</sequence>
<dbReference type="InterPro" id="IPR000843">
    <property type="entry name" value="HTH_LacI"/>
</dbReference>
<keyword evidence="3" id="KW-0804">Transcription</keyword>
<dbReference type="PANTHER" id="PTHR30146:SF109">
    <property type="entry name" value="HTH-TYPE TRANSCRIPTIONAL REGULATOR GALS"/>
    <property type="match status" value="1"/>
</dbReference>
<feature type="domain" description="HTH lacI-type" evidence="4">
    <location>
        <begin position="4"/>
        <end position="58"/>
    </location>
</feature>
<dbReference type="GO" id="GO:0003700">
    <property type="term" value="F:DNA-binding transcription factor activity"/>
    <property type="evidence" value="ECO:0007669"/>
    <property type="project" value="TreeGrafter"/>
</dbReference>